<keyword evidence="1 2" id="KW-0129">CBS domain</keyword>
<dbReference type="Proteomes" id="UP000188929">
    <property type="component" value="Unassembled WGS sequence"/>
</dbReference>
<dbReference type="InterPro" id="IPR000644">
    <property type="entry name" value="CBS_dom"/>
</dbReference>
<dbReference type="SUPFAM" id="SSF54631">
    <property type="entry name" value="CBS-domain pair"/>
    <property type="match status" value="1"/>
</dbReference>
<dbReference type="PANTHER" id="PTHR43080:SF2">
    <property type="entry name" value="CBS DOMAIN-CONTAINING PROTEIN"/>
    <property type="match status" value="1"/>
</dbReference>
<dbReference type="Gene3D" id="3.10.580.10">
    <property type="entry name" value="CBS-domain"/>
    <property type="match status" value="1"/>
</dbReference>
<dbReference type="STRING" id="1834516.BL253_03130"/>
<proteinExistence type="predicted"/>
<feature type="domain" description="CBS" evidence="3">
    <location>
        <begin position="8"/>
        <end position="65"/>
    </location>
</feature>
<dbReference type="AlphaFoldDB" id="A0A1V2IIE6"/>
<organism evidence="4 5">
    <name type="scientific">Pseudofrankia asymbiotica</name>
    <dbReference type="NCBI Taxonomy" id="1834516"/>
    <lineage>
        <taxon>Bacteria</taxon>
        <taxon>Bacillati</taxon>
        <taxon>Actinomycetota</taxon>
        <taxon>Actinomycetes</taxon>
        <taxon>Frankiales</taxon>
        <taxon>Frankiaceae</taxon>
        <taxon>Pseudofrankia</taxon>
    </lineage>
</organism>
<dbReference type="InterPro" id="IPR046342">
    <property type="entry name" value="CBS_dom_sf"/>
</dbReference>
<dbReference type="Pfam" id="PF00571">
    <property type="entry name" value="CBS"/>
    <property type="match status" value="2"/>
</dbReference>
<dbReference type="PROSITE" id="PS51371">
    <property type="entry name" value="CBS"/>
    <property type="match status" value="2"/>
</dbReference>
<dbReference type="InterPro" id="IPR051257">
    <property type="entry name" value="Diverse_CBS-Domain"/>
</dbReference>
<evidence type="ECO:0000313" key="5">
    <source>
        <dbReference type="Proteomes" id="UP000188929"/>
    </source>
</evidence>
<evidence type="ECO:0000313" key="4">
    <source>
        <dbReference type="EMBL" id="ONH32760.1"/>
    </source>
</evidence>
<gene>
    <name evidence="4" type="ORF">BL253_03130</name>
</gene>
<dbReference type="SMART" id="SM00116">
    <property type="entry name" value="CBS"/>
    <property type="match status" value="2"/>
</dbReference>
<dbReference type="EMBL" id="MOMC01000008">
    <property type="protein sequence ID" value="ONH32760.1"/>
    <property type="molecule type" value="Genomic_DNA"/>
</dbReference>
<feature type="domain" description="CBS" evidence="3">
    <location>
        <begin position="73"/>
        <end position="130"/>
    </location>
</feature>
<reference evidence="5" key="1">
    <citation type="submission" date="2016-10" db="EMBL/GenBank/DDBJ databases">
        <title>Frankia sp. NRRL B-16386 Genome sequencing.</title>
        <authorList>
            <person name="Ghodhbane-Gtari F."/>
            <person name="Swanson E."/>
            <person name="Gueddou A."/>
            <person name="Hezbri K."/>
            <person name="Ktari K."/>
            <person name="Nouioui I."/>
            <person name="Morris K."/>
            <person name="Simpson S."/>
            <person name="Abebe-Akele F."/>
            <person name="Thomas K."/>
            <person name="Gtari M."/>
            <person name="Tisa L.S."/>
        </authorList>
    </citation>
    <scope>NUCLEOTIDE SEQUENCE [LARGE SCALE GENOMIC DNA]</scope>
    <source>
        <strain evidence="5">NRRL B-16386</strain>
    </source>
</reference>
<evidence type="ECO:0000259" key="3">
    <source>
        <dbReference type="PROSITE" id="PS51371"/>
    </source>
</evidence>
<comment type="caution">
    <text evidence="4">The sequence shown here is derived from an EMBL/GenBank/DDBJ whole genome shotgun (WGS) entry which is preliminary data.</text>
</comment>
<dbReference type="PANTHER" id="PTHR43080">
    <property type="entry name" value="CBS DOMAIN-CONTAINING PROTEIN CBSX3, MITOCHONDRIAL"/>
    <property type="match status" value="1"/>
</dbReference>
<evidence type="ECO:0000256" key="2">
    <source>
        <dbReference type="PROSITE-ProRule" id="PRU00703"/>
    </source>
</evidence>
<keyword evidence="5" id="KW-1185">Reference proteome</keyword>
<evidence type="ECO:0000256" key="1">
    <source>
        <dbReference type="ARBA" id="ARBA00023122"/>
    </source>
</evidence>
<name>A0A1V2IIE6_9ACTN</name>
<accession>A0A1V2IIE6</accession>
<dbReference type="RefSeq" id="WP_076813431.1">
    <property type="nucleotide sequence ID" value="NZ_MOMC01000008.1"/>
</dbReference>
<protein>
    <submittedName>
        <fullName evidence="4">CBS domain-containing protein</fullName>
    </submittedName>
</protein>
<sequence>MTTAREIMHPDATCIGANQTLQDAARKMRDLGVGALPICGDDDRLQGIITDRDIVVRCVAAGSDPATTPASQLAQGKPFYVDAGAGVDEVLQSMSEHRIKRMPVIEDHRLVGMISEADLASCGKLSESQMSQLVEAVKSGPADRVG</sequence>
<dbReference type="OrthoDB" id="9789996at2"/>
<dbReference type="CDD" id="cd04622">
    <property type="entry name" value="CBS_pair_HRP1_like"/>
    <property type="match status" value="1"/>
</dbReference>